<evidence type="ECO:0000256" key="2">
    <source>
        <dbReference type="ARBA" id="ARBA00010835"/>
    </source>
</evidence>
<evidence type="ECO:0000256" key="3">
    <source>
        <dbReference type="ARBA" id="ARBA00022481"/>
    </source>
</evidence>
<evidence type="ECO:0000313" key="8">
    <source>
        <dbReference type="Proteomes" id="UP000033865"/>
    </source>
</evidence>
<dbReference type="SUPFAM" id="SSF75620">
    <property type="entry name" value="Release factor"/>
    <property type="match status" value="1"/>
</dbReference>
<gene>
    <name evidence="7" type="ORF">UY82_C0015G0005</name>
</gene>
<reference evidence="7 8" key="1">
    <citation type="journal article" date="2015" name="Nature">
        <title>rRNA introns, odd ribosomes, and small enigmatic genomes across a large radiation of phyla.</title>
        <authorList>
            <person name="Brown C.T."/>
            <person name="Hug L.A."/>
            <person name="Thomas B.C."/>
            <person name="Sharon I."/>
            <person name="Castelle C.J."/>
            <person name="Singh A."/>
            <person name="Wilkins M.J."/>
            <person name="Williams K.H."/>
            <person name="Banfield J.F."/>
        </authorList>
    </citation>
    <scope>NUCLEOTIDE SEQUENCE [LARGE SCALE GENOMIC DNA]</scope>
</reference>
<comment type="function">
    <text evidence="1">Peptide chain release factor 1 directs the termination of translation in response to the peptide chain termination codons UAG and UAA.</text>
</comment>
<dbReference type="InterPro" id="IPR005139">
    <property type="entry name" value="PCRF"/>
</dbReference>
<dbReference type="GO" id="GO:0003747">
    <property type="term" value="F:translation release factor activity"/>
    <property type="evidence" value="ECO:0007669"/>
    <property type="project" value="InterPro"/>
</dbReference>
<dbReference type="InterPro" id="IPR045853">
    <property type="entry name" value="Pep_chain_release_fac_I_sf"/>
</dbReference>
<dbReference type="Pfam" id="PF00472">
    <property type="entry name" value="RF-1"/>
    <property type="match status" value="1"/>
</dbReference>
<feature type="compositionally biased region" description="Basic and acidic residues" evidence="5">
    <location>
        <begin position="173"/>
        <end position="197"/>
    </location>
</feature>
<evidence type="ECO:0000256" key="4">
    <source>
        <dbReference type="ARBA" id="ARBA00022917"/>
    </source>
</evidence>
<sequence>MIMEIRAGAGGDEAALFATHLFRMYARFAERHGWNVSISSQSQNDLGGLKEITFSIKGKNVYQSLKFESGVHRVQRIPETEKQGRIHTSTATVAVLPEIEAVEFELDPKDLKVETSTSQGAGGQSVNTTYSAIRMVHLPTGIEVRCQDERSQQQNRAKAMEIMRSRVFAYEEEKRRAERDEKRRDQIGTGERSEKIRTYNYPQSRVTDHRIHESWHNLMGIMDGDLAAVTEALRKAQRAEDLESAAKNL</sequence>
<keyword evidence="3" id="KW-0488">Methylation</keyword>
<feature type="region of interest" description="Disordered" evidence="5">
    <location>
        <begin position="173"/>
        <end position="199"/>
    </location>
</feature>
<dbReference type="EMBL" id="LCRN01000015">
    <property type="protein sequence ID" value="KKW36676.1"/>
    <property type="molecule type" value="Genomic_DNA"/>
</dbReference>
<dbReference type="PATRIC" id="fig|1618986.3.peg.188"/>
<proteinExistence type="inferred from homology"/>
<evidence type="ECO:0000256" key="1">
    <source>
        <dbReference type="ARBA" id="ARBA00002986"/>
    </source>
</evidence>
<feature type="domain" description="Peptide chain release factor" evidence="6">
    <location>
        <begin position="1"/>
        <end position="68"/>
    </location>
</feature>
<dbReference type="Gene3D" id="3.30.70.1660">
    <property type="match status" value="1"/>
</dbReference>
<comment type="similarity">
    <text evidence="2">Belongs to the prokaryotic/mitochondrial release factor family.</text>
</comment>
<dbReference type="Pfam" id="PF03462">
    <property type="entry name" value="PCRF"/>
    <property type="match status" value="1"/>
</dbReference>
<organism evidence="7 8">
    <name type="scientific">Candidatus Uhrbacteria bacterium GW2011_GWC2_53_7</name>
    <dbReference type="NCBI Taxonomy" id="1618986"/>
    <lineage>
        <taxon>Bacteria</taxon>
        <taxon>Candidatus Uhriibacteriota</taxon>
    </lineage>
</organism>
<evidence type="ECO:0000259" key="6">
    <source>
        <dbReference type="SMART" id="SM00937"/>
    </source>
</evidence>
<dbReference type="PANTHER" id="PTHR43804:SF7">
    <property type="entry name" value="LD18447P"/>
    <property type="match status" value="1"/>
</dbReference>
<dbReference type="SMART" id="SM00937">
    <property type="entry name" value="PCRF"/>
    <property type="match status" value="1"/>
</dbReference>
<dbReference type="AlphaFoldDB" id="A0A0G1Y0E7"/>
<evidence type="ECO:0000256" key="5">
    <source>
        <dbReference type="SAM" id="MobiDB-lite"/>
    </source>
</evidence>
<dbReference type="InterPro" id="IPR000352">
    <property type="entry name" value="Pep_chain_release_fac_I"/>
</dbReference>
<evidence type="ECO:0000313" key="7">
    <source>
        <dbReference type="EMBL" id="KKW36676.1"/>
    </source>
</evidence>
<accession>A0A0G1Y0E7</accession>
<comment type="caution">
    <text evidence="7">The sequence shown here is derived from an EMBL/GenBank/DDBJ whole genome shotgun (WGS) entry which is preliminary data.</text>
</comment>
<dbReference type="Gene3D" id="3.30.160.20">
    <property type="match status" value="1"/>
</dbReference>
<name>A0A0G1Y0E7_9BACT</name>
<dbReference type="InterPro" id="IPR050057">
    <property type="entry name" value="Prokaryotic/Mito_RF"/>
</dbReference>
<dbReference type="FunFam" id="3.30.160.20:FF:000004">
    <property type="entry name" value="Peptide chain release factor 1"/>
    <property type="match status" value="1"/>
</dbReference>
<dbReference type="FunFam" id="3.30.70.1660:FF:000002">
    <property type="entry name" value="Peptide chain release factor 1"/>
    <property type="match status" value="1"/>
</dbReference>
<dbReference type="Proteomes" id="UP000033865">
    <property type="component" value="Unassembled WGS sequence"/>
</dbReference>
<dbReference type="GO" id="GO:0005737">
    <property type="term" value="C:cytoplasm"/>
    <property type="evidence" value="ECO:0007669"/>
    <property type="project" value="UniProtKB-ARBA"/>
</dbReference>
<protein>
    <submittedName>
        <fullName evidence="7">Peptide chain release factor 1</fullName>
    </submittedName>
</protein>
<keyword evidence="4" id="KW-0648">Protein biosynthesis</keyword>
<dbReference type="PANTHER" id="PTHR43804">
    <property type="entry name" value="LD18447P"/>
    <property type="match status" value="1"/>
</dbReference>